<dbReference type="Proteomes" id="UP000887575">
    <property type="component" value="Unassembled WGS sequence"/>
</dbReference>
<evidence type="ECO:0000313" key="2">
    <source>
        <dbReference type="Proteomes" id="UP000887575"/>
    </source>
</evidence>
<evidence type="ECO:0000313" key="3">
    <source>
        <dbReference type="WBParaSite" id="MBELARI_LOCUS12830"/>
    </source>
</evidence>
<name>A0AAF3EFR8_9BILA</name>
<organism evidence="2 3">
    <name type="scientific">Mesorhabditis belari</name>
    <dbReference type="NCBI Taxonomy" id="2138241"/>
    <lineage>
        <taxon>Eukaryota</taxon>
        <taxon>Metazoa</taxon>
        <taxon>Ecdysozoa</taxon>
        <taxon>Nematoda</taxon>
        <taxon>Chromadorea</taxon>
        <taxon>Rhabditida</taxon>
        <taxon>Rhabditina</taxon>
        <taxon>Rhabditomorpha</taxon>
        <taxon>Rhabditoidea</taxon>
        <taxon>Rhabditidae</taxon>
        <taxon>Mesorhabditinae</taxon>
        <taxon>Mesorhabditis</taxon>
    </lineage>
</organism>
<dbReference type="Pfam" id="PF00240">
    <property type="entry name" value="ubiquitin"/>
    <property type="match status" value="1"/>
</dbReference>
<dbReference type="WBParaSite" id="MBELARI_LOCUS12830">
    <property type="protein sequence ID" value="MBELARI_LOCUS12830"/>
    <property type="gene ID" value="MBELARI_LOCUS12830"/>
</dbReference>
<dbReference type="PROSITE" id="PS50053">
    <property type="entry name" value="UBIQUITIN_2"/>
    <property type="match status" value="1"/>
</dbReference>
<dbReference type="SUPFAM" id="SSF54236">
    <property type="entry name" value="Ubiquitin-like"/>
    <property type="match status" value="1"/>
</dbReference>
<sequence>MKIKVRSLNGKKAMIEVEEKDTILHVLLLAEPHKAFQSELLYQGRRLEKFCTIEYYKIVDGDHLQIVDASDPNCSSPENCVTN</sequence>
<dbReference type="Gene3D" id="3.10.20.90">
    <property type="entry name" value="Phosphatidylinositol 3-kinase Catalytic Subunit, Chain A, domain 1"/>
    <property type="match status" value="1"/>
</dbReference>
<dbReference type="InterPro" id="IPR029071">
    <property type="entry name" value="Ubiquitin-like_domsf"/>
</dbReference>
<feature type="domain" description="Ubiquitin-like" evidence="1">
    <location>
        <begin position="1"/>
        <end position="67"/>
    </location>
</feature>
<dbReference type="InterPro" id="IPR000626">
    <property type="entry name" value="Ubiquitin-like_dom"/>
</dbReference>
<reference evidence="3" key="1">
    <citation type="submission" date="2024-02" db="UniProtKB">
        <authorList>
            <consortium name="WormBaseParasite"/>
        </authorList>
    </citation>
    <scope>IDENTIFICATION</scope>
</reference>
<accession>A0AAF3EFR8</accession>
<dbReference type="AlphaFoldDB" id="A0AAF3EFR8"/>
<keyword evidence="2" id="KW-1185">Reference proteome</keyword>
<evidence type="ECO:0000259" key="1">
    <source>
        <dbReference type="PROSITE" id="PS50053"/>
    </source>
</evidence>
<proteinExistence type="predicted"/>
<protein>
    <submittedName>
        <fullName evidence="3">Ubiquitin-like domain-containing protein</fullName>
    </submittedName>
</protein>